<feature type="transmembrane region" description="Helical" evidence="6">
    <location>
        <begin position="124"/>
        <end position="146"/>
    </location>
</feature>
<evidence type="ECO:0000256" key="3">
    <source>
        <dbReference type="ARBA" id="ARBA00022692"/>
    </source>
</evidence>
<accession>A0A9X2JN57</accession>
<comment type="similarity">
    <text evidence="2">Belongs to the autoinducer-2 exporter (AI-2E) (TC 2.A.86) family.</text>
</comment>
<evidence type="ECO:0000256" key="5">
    <source>
        <dbReference type="ARBA" id="ARBA00023136"/>
    </source>
</evidence>
<comment type="subcellular location">
    <subcellularLocation>
        <location evidence="1">Membrane</location>
        <topology evidence="1">Multi-pass membrane protein</topology>
    </subcellularLocation>
</comment>
<evidence type="ECO:0000256" key="2">
    <source>
        <dbReference type="ARBA" id="ARBA00009773"/>
    </source>
</evidence>
<keyword evidence="5 6" id="KW-0472">Membrane</keyword>
<evidence type="ECO:0000313" key="8">
    <source>
        <dbReference type="Proteomes" id="UP001139477"/>
    </source>
</evidence>
<feature type="transmembrane region" description="Helical" evidence="6">
    <location>
        <begin position="220"/>
        <end position="239"/>
    </location>
</feature>
<proteinExistence type="inferred from homology"/>
<dbReference type="RefSeq" id="WP_253329054.1">
    <property type="nucleotide sequence ID" value="NZ_JAMYXC010000021.1"/>
</dbReference>
<protein>
    <submittedName>
        <fullName evidence="7">AI-2E family transporter</fullName>
    </submittedName>
</protein>
<reference evidence="7" key="1">
    <citation type="submission" date="2022-06" db="EMBL/GenBank/DDBJ databases">
        <title>Limimaricola sediminis sp. nov., isolated from an intertidal sediment.</title>
        <authorList>
            <person name="Shao X."/>
        </authorList>
    </citation>
    <scope>NUCLEOTIDE SEQUENCE</scope>
    <source>
        <strain evidence="7">ASW11-118</strain>
    </source>
</reference>
<feature type="transmembrane region" description="Helical" evidence="6">
    <location>
        <begin position="190"/>
        <end position="214"/>
    </location>
</feature>
<dbReference type="Proteomes" id="UP001139477">
    <property type="component" value="Unassembled WGS sequence"/>
</dbReference>
<evidence type="ECO:0000256" key="4">
    <source>
        <dbReference type="ARBA" id="ARBA00022989"/>
    </source>
</evidence>
<keyword evidence="4 6" id="KW-1133">Transmembrane helix</keyword>
<comment type="caution">
    <text evidence="7">The sequence shown here is derived from an EMBL/GenBank/DDBJ whole genome shotgun (WGS) entry which is preliminary data.</text>
</comment>
<dbReference type="AlphaFoldDB" id="A0A9X2JN57"/>
<dbReference type="Pfam" id="PF01594">
    <property type="entry name" value="AI-2E_transport"/>
    <property type="match status" value="1"/>
</dbReference>
<feature type="transmembrane region" description="Helical" evidence="6">
    <location>
        <begin position="246"/>
        <end position="267"/>
    </location>
</feature>
<name>A0A9X2JN57_9RHOB</name>
<evidence type="ECO:0000256" key="6">
    <source>
        <dbReference type="SAM" id="Phobius"/>
    </source>
</evidence>
<dbReference type="GO" id="GO:0016020">
    <property type="term" value="C:membrane"/>
    <property type="evidence" value="ECO:0007669"/>
    <property type="project" value="UniProtKB-SubCell"/>
</dbReference>
<evidence type="ECO:0000313" key="7">
    <source>
        <dbReference type="EMBL" id="MCP1167174.1"/>
    </source>
</evidence>
<sequence length="337" mass="35768">MALLVLGAWTLSDALLLTFAALLVAILLRRGGEAIACLTPLPAKAGVMVIVGLLAGLIYLFVRTLGPRIGREFTRILDVFPSSFETAERWLADRAWGRLMIDAIPVNRENGIDFNIFGTIGGTLTTAIGIGTGIVLLVSVSIFLALDPKLYRMGLLHLVAPARRGRAGEVLDALDRNLWRWLLGQMVDMAAVAILTGVGLWLAGVPLAITLGLIAGVTNFIPFIGPFLSAVPAVAIAFADDQQKALWALGIFVAVQQFEGNVLMPIIQKRAVALPPVLSILAIVAFGALFGFLGIVVATPLLLVVIVLVRMLYVEDVLGDTGLVGSRNDTGATGDRT</sequence>
<feature type="transmembrane region" description="Helical" evidence="6">
    <location>
        <begin position="279"/>
        <end position="309"/>
    </location>
</feature>
<feature type="transmembrane region" description="Helical" evidence="6">
    <location>
        <begin position="6"/>
        <end position="29"/>
    </location>
</feature>
<keyword evidence="8" id="KW-1185">Reference proteome</keyword>
<evidence type="ECO:0000256" key="1">
    <source>
        <dbReference type="ARBA" id="ARBA00004141"/>
    </source>
</evidence>
<dbReference type="InterPro" id="IPR002549">
    <property type="entry name" value="AI-2E-like"/>
</dbReference>
<keyword evidence="3 6" id="KW-0812">Transmembrane</keyword>
<dbReference type="GO" id="GO:0055085">
    <property type="term" value="P:transmembrane transport"/>
    <property type="evidence" value="ECO:0007669"/>
    <property type="project" value="TreeGrafter"/>
</dbReference>
<feature type="transmembrane region" description="Helical" evidence="6">
    <location>
        <begin position="41"/>
        <end position="62"/>
    </location>
</feature>
<organism evidence="7 8">
    <name type="scientific">Limimaricola litoreus</name>
    <dbReference type="NCBI Taxonomy" id="2955316"/>
    <lineage>
        <taxon>Bacteria</taxon>
        <taxon>Pseudomonadati</taxon>
        <taxon>Pseudomonadota</taxon>
        <taxon>Alphaproteobacteria</taxon>
        <taxon>Rhodobacterales</taxon>
        <taxon>Paracoccaceae</taxon>
        <taxon>Limimaricola</taxon>
    </lineage>
</organism>
<gene>
    <name evidence="7" type="ORF">NHG85_01300</name>
</gene>
<dbReference type="PANTHER" id="PTHR21716:SF62">
    <property type="entry name" value="TRANSPORT PROTEIN YDBI-RELATED"/>
    <property type="match status" value="1"/>
</dbReference>
<dbReference type="PANTHER" id="PTHR21716">
    <property type="entry name" value="TRANSMEMBRANE PROTEIN"/>
    <property type="match status" value="1"/>
</dbReference>
<dbReference type="EMBL" id="JAMYXC010000021">
    <property type="protein sequence ID" value="MCP1167174.1"/>
    <property type="molecule type" value="Genomic_DNA"/>
</dbReference>